<sequence length="310" mass="35450">MTDATAIYRPLDASKQEFRLARVSADGYGEIKILLDVFSLDSPPEYLALSYCWTEFPPTIQTTLNQLPFWIRPNLHDFLQRFVEEGRTEWIYIDALCINQANVAERSSQVDIMGHIYRGARKVVAWLGGHLPNDPRITAHHVEIEEALSALHRASLSGQDLLTFTFALNLGLLAVEPKSLKGVAELNALENAFWTFRHYQLRLKQVFRMQRWGHRPSSVAKAFARFRDHVKISIVNGRLERKVKKDANLTEPGEGGRTMPCSAWIELSKKIAREIIEAKNRQVEERVARSKTYVPEEAEDPERPAARKNC</sequence>
<dbReference type="InterPro" id="IPR052895">
    <property type="entry name" value="HetReg/Transcr_Mod"/>
</dbReference>
<dbReference type="PANTHER" id="PTHR24148">
    <property type="entry name" value="ANKYRIN REPEAT DOMAIN-CONTAINING PROTEIN 39 HOMOLOG-RELATED"/>
    <property type="match status" value="1"/>
</dbReference>
<dbReference type="Proteomes" id="UP000276864">
    <property type="component" value="Unassembled WGS sequence"/>
</dbReference>
<dbReference type="Proteomes" id="UP000271337">
    <property type="component" value="Unassembled WGS sequence"/>
</dbReference>
<evidence type="ECO:0000313" key="5">
    <source>
        <dbReference type="EMBL" id="RMY24234.1"/>
    </source>
</evidence>
<feature type="region of interest" description="Disordered" evidence="1">
    <location>
        <begin position="283"/>
        <end position="310"/>
    </location>
</feature>
<dbReference type="Proteomes" id="UP000282582">
    <property type="component" value="Unassembled WGS sequence"/>
</dbReference>
<evidence type="ECO:0000313" key="4">
    <source>
        <dbReference type="EMBL" id="RMX99022.1"/>
    </source>
</evidence>
<proteinExistence type="predicted"/>
<evidence type="ECO:0000313" key="10">
    <source>
        <dbReference type="Proteomes" id="UP000282582"/>
    </source>
</evidence>
<evidence type="ECO:0000256" key="1">
    <source>
        <dbReference type="SAM" id="MobiDB-lite"/>
    </source>
</evidence>
<dbReference type="PANTHER" id="PTHR24148:SF73">
    <property type="entry name" value="HET DOMAIN PROTEIN (AFU_ORTHOLOGUE AFUA_8G01020)"/>
    <property type="match status" value="1"/>
</dbReference>
<name>A0A3M6Y7Q3_HORWE</name>
<comment type="caution">
    <text evidence="4">The sequence shown here is derived from an EMBL/GenBank/DDBJ whole genome shotgun (WGS) entry which is preliminary data.</text>
</comment>
<evidence type="ECO:0000313" key="7">
    <source>
        <dbReference type="Proteomes" id="UP000271337"/>
    </source>
</evidence>
<dbReference type="OrthoDB" id="2157530at2759"/>
<dbReference type="AlphaFoldDB" id="A0A3M6Y7Q3"/>
<gene>
    <name evidence="6" type="ORF">D0866_05842</name>
    <name evidence="5" type="ORF">D0867_01521</name>
    <name evidence="4" type="ORF">D0868_09756</name>
    <name evidence="3" type="ORF">D0869_08858</name>
</gene>
<dbReference type="EMBL" id="QWIM01000531">
    <property type="protein sequence ID" value="RMY33556.1"/>
    <property type="molecule type" value="Genomic_DNA"/>
</dbReference>
<dbReference type="EMBL" id="QWIK01000956">
    <property type="protein sequence ID" value="RMX99022.1"/>
    <property type="molecule type" value="Genomic_DNA"/>
</dbReference>
<dbReference type="Proteomes" id="UP000281245">
    <property type="component" value="Unassembled WGS sequence"/>
</dbReference>
<feature type="compositionally biased region" description="Basic and acidic residues" evidence="1">
    <location>
        <begin position="301"/>
        <end position="310"/>
    </location>
</feature>
<dbReference type="EMBL" id="QWIJ01000793">
    <property type="protein sequence ID" value="RMX78715.1"/>
    <property type="molecule type" value="Genomic_DNA"/>
</dbReference>
<dbReference type="Pfam" id="PF06985">
    <property type="entry name" value="HET"/>
    <property type="match status" value="1"/>
</dbReference>
<reference evidence="7 8" key="1">
    <citation type="journal article" date="2018" name="BMC Genomics">
        <title>Genomic evidence for intraspecific hybridization in a clonal and extremely halotolerant yeast.</title>
        <authorList>
            <person name="Gostincar C."/>
            <person name="Stajich J.E."/>
            <person name="Zupancic J."/>
            <person name="Zalar P."/>
            <person name="Gunde-Cimerman N."/>
        </authorList>
    </citation>
    <scope>NUCLEOTIDE SEQUENCE [LARGE SCALE GENOMIC DNA]</scope>
    <source>
        <strain evidence="6 8">EXF-6651</strain>
        <strain evidence="4 10">EXF-6654</strain>
        <strain evidence="3 9">EXF-6656</strain>
        <strain evidence="5 7">EXF-6669</strain>
    </source>
</reference>
<protein>
    <recommendedName>
        <fullName evidence="2">Heterokaryon incompatibility domain-containing protein</fullName>
    </recommendedName>
</protein>
<evidence type="ECO:0000313" key="8">
    <source>
        <dbReference type="Proteomes" id="UP000276864"/>
    </source>
</evidence>
<organism evidence="4 10">
    <name type="scientific">Hortaea werneckii</name>
    <name type="common">Black yeast</name>
    <name type="synonym">Cladosporium werneckii</name>
    <dbReference type="NCBI Taxonomy" id="91943"/>
    <lineage>
        <taxon>Eukaryota</taxon>
        <taxon>Fungi</taxon>
        <taxon>Dikarya</taxon>
        <taxon>Ascomycota</taxon>
        <taxon>Pezizomycotina</taxon>
        <taxon>Dothideomycetes</taxon>
        <taxon>Dothideomycetidae</taxon>
        <taxon>Mycosphaerellales</taxon>
        <taxon>Teratosphaeriaceae</taxon>
        <taxon>Hortaea</taxon>
    </lineage>
</organism>
<dbReference type="VEuPathDB" id="FungiDB:BTJ68_08903"/>
<evidence type="ECO:0000313" key="3">
    <source>
        <dbReference type="EMBL" id="RMX78715.1"/>
    </source>
</evidence>
<evidence type="ECO:0000313" key="6">
    <source>
        <dbReference type="EMBL" id="RMY33556.1"/>
    </source>
</evidence>
<dbReference type="EMBL" id="QWIL01000091">
    <property type="protein sequence ID" value="RMY24234.1"/>
    <property type="molecule type" value="Genomic_DNA"/>
</dbReference>
<evidence type="ECO:0000259" key="2">
    <source>
        <dbReference type="Pfam" id="PF06985"/>
    </source>
</evidence>
<feature type="domain" description="Heterokaryon incompatibility" evidence="2">
    <location>
        <begin position="46"/>
        <end position="141"/>
    </location>
</feature>
<dbReference type="InterPro" id="IPR010730">
    <property type="entry name" value="HET"/>
</dbReference>
<accession>A0A3M6Y7Q3</accession>
<evidence type="ECO:0000313" key="9">
    <source>
        <dbReference type="Proteomes" id="UP000281245"/>
    </source>
</evidence>